<keyword evidence="1" id="KW-0472">Membrane</keyword>
<keyword evidence="1" id="KW-1133">Transmembrane helix</keyword>
<accession>M9RTF2</accession>
<dbReference type="EMBL" id="CP003742">
    <property type="protein sequence ID" value="AGI73781.1"/>
    <property type="molecule type" value="Genomic_DNA"/>
</dbReference>
<reference evidence="2 3" key="1">
    <citation type="journal article" date="2013" name="PLoS ONE">
        <title>Poles Apart: Arctic and Antarctic Octadecabacter strains Share High Genome Plasticity and a New Type of Xanthorhodopsin.</title>
        <authorList>
            <person name="Vollmers J."/>
            <person name="Voget S."/>
            <person name="Dietrich S."/>
            <person name="Gollnow K."/>
            <person name="Smits M."/>
            <person name="Meyer K."/>
            <person name="Brinkhoff T."/>
            <person name="Simon M."/>
            <person name="Daniel R."/>
        </authorList>
    </citation>
    <scope>NUCLEOTIDE SEQUENCE [LARGE SCALE GENOMIC DNA]</scope>
    <source>
        <strain evidence="2 3">238</strain>
    </source>
</reference>
<feature type="transmembrane region" description="Helical" evidence="1">
    <location>
        <begin position="48"/>
        <end position="66"/>
    </location>
</feature>
<evidence type="ECO:0000256" key="1">
    <source>
        <dbReference type="SAM" id="Phobius"/>
    </source>
</evidence>
<dbReference type="Proteomes" id="UP000004688">
    <property type="component" value="Chromosome"/>
</dbReference>
<gene>
    <name evidence="2" type="ORF">OA238_c38350</name>
</gene>
<dbReference type="eggNOG" id="ENOG5032XXP">
    <property type="taxonomic scope" value="Bacteria"/>
</dbReference>
<keyword evidence="3" id="KW-1185">Reference proteome</keyword>
<dbReference type="STRING" id="391616.OA238_c38350"/>
<dbReference type="AlphaFoldDB" id="M9RTF2"/>
<evidence type="ECO:0000313" key="2">
    <source>
        <dbReference type="EMBL" id="AGI73781.1"/>
    </source>
</evidence>
<feature type="transmembrane region" description="Helical" evidence="1">
    <location>
        <begin position="73"/>
        <end position="89"/>
    </location>
</feature>
<keyword evidence="1" id="KW-0812">Transmembrane</keyword>
<sequence>MQSPHHRRAFILMTIMMVLTFSRASVATYFPHLEMYGGVDANAWFAPWVSDTILGLLVPVMIYLLWRKTGTKVWAGLIVYNALGAFDYSHGLATQWHYPQMTEGSVSAVIYTAIGLGMIFNLTVALMMFRGDIMRHFLK</sequence>
<proteinExistence type="predicted"/>
<protein>
    <submittedName>
        <fullName evidence="2">Uncharacterized protein</fullName>
    </submittedName>
</protein>
<dbReference type="KEGG" id="oar:OA238_c38350"/>
<feature type="transmembrane region" description="Helical" evidence="1">
    <location>
        <begin position="109"/>
        <end position="129"/>
    </location>
</feature>
<dbReference type="OrthoDB" id="1550691at2"/>
<dbReference type="HOGENOM" id="CLU_1862754_0_0_5"/>
<evidence type="ECO:0000313" key="3">
    <source>
        <dbReference type="Proteomes" id="UP000004688"/>
    </source>
</evidence>
<organism evidence="2 3">
    <name type="scientific">Octadecabacter arcticus 238</name>
    <dbReference type="NCBI Taxonomy" id="391616"/>
    <lineage>
        <taxon>Bacteria</taxon>
        <taxon>Pseudomonadati</taxon>
        <taxon>Pseudomonadota</taxon>
        <taxon>Alphaproteobacteria</taxon>
        <taxon>Rhodobacterales</taxon>
        <taxon>Roseobacteraceae</taxon>
        <taxon>Octadecabacter</taxon>
    </lineage>
</organism>
<name>M9RTF2_9RHOB</name>